<dbReference type="GO" id="GO:0015074">
    <property type="term" value="P:DNA integration"/>
    <property type="evidence" value="ECO:0007669"/>
    <property type="project" value="UniProtKB-KW"/>
</dbReference>
<dbReference type="EMBL" id="CP049075">
    <property type="protein sequence ID" value="QLI05667.1"/>
    <property type="molecule type" value="Genomic_DNA"/>
</dbReference>
<dbReference type="PANTHER" id="PTHR30629:SF2">
    <property type="entry name" value="PROPHAGE INTEGRASE INTS-RELATED"/>
    <property type="match status" value="1"/>
</dbReference>
<dbReference type="InterPro" id="IPR010998">
    <property type="entry name" value="Integrase_recombinase_N"/>
</dbReference>
<keyword evidence="7" id="KW-1185">Reference proteome</keyword>
<organism evidence="6 7">
    <name type="scientific">Candidatus Campylobacter infans</name>
    <dbReference type="NCBI Taxonomy" id="2561898"/>
    <lineage>
        <taxon>Bacteria</taxon>
        <taxon>Pseudomonadati</taxon>
        <taxon>Campylobacterota</taxon>
        <taxon>Epsilonproteobacteria</taxon>
        <taxon>Campylobacterales</taxon>
        <taxon>Campylobacteraceae</taxon>
        <taxon>Campylobacter</taxon>
    </lineage>
</organism>
<dbReference type="Gene3D" id="1.10.443.10">
    <property type="entry name" value="Intergrase catalytic core"/>
    <property type="match status" value="1"/>
</dbReference>
<keyword evidence="4" id="KW-0233">DNA recombination</keyword>
<evidence type="ECO:0000259" key="5">
    <source>
        <dbReference type="Pfam" id="PF00589"/>
    </source>
</evidence>
<dbReference type="PANTHER" id="PTHR30629">
    <property type="entry name" value="PROPHAGE INTEGRASE"/>
    <property type="match status" value="1"/>
</dbReference>
<feature type="domain" description="Tyr recombinase" evidence="5">
    <location>
        <begin position="231"/>
        <end position="358"/>
    </location>
</feature>
<dbReference type="RefSeq" id="WP_179974853.1">
    <property type="nucleotide sequence ID" value="NZ_CP049075.1"/>
</dbReference>
<dbReference type="InterPro" id="IPR002104">
    <property type="entry name" value="Integrase_catalytic"/>
</dbReference>
<dbReference type="GO" id="GO:0006310">
    <property type="term" value="P:DNA recombination"/>
    <property type="evidence" value="ECO:0007669"/>
    <property type="project" value="UniProtKB-KW"/>
</dbReference>
<gene>
    <name evidence="6" type="ORF">CINF_1178</name>
</gene>
<accession>A0A7H9CHS2</accession>
<dbReference type="InterPro" id="IPR011010">
    <property type="entry name" value="DNA_brk_join_enz"/>
</dbReference>
<reference evidence="6 7" key="1">
    <citation type="submission" date="2020-02" db="EMBL/GenBank/DDBJ databases">
        <title>Complete genome sequence of the novel Campylobacter species Candidatus Campylobacter infans.</title>
        <authorList>
            <person name="Duim B."/>
            <person name="Zomer A."/>
            <person name="van der Graaf L."/>
            <person name="Wagenaar J."/>
        </authorList>
    </citation>
    <scope>NUCLEOTIDE SEQUENCE [LARGE SCALE GENOMIC DNA]</scope>
    <source>
        <strain evidence="6 7">19S00001</strain>
    </source>
</reference>
<dbReference type="AlphaFoldDB" id="A0A7H9CHS2"/>
<dbReference type="GO" id="GO:0003677">
    <property type="term" value="F:DNA binding"/>
    <property type="evidence" value="ECO:0007669"/>
    <property type="project" value="UniProtKB-KW"/>
</dbReference>
<dbReference type="KEGG" id="cinf:CINF_1178"/>
<dbReference type="InterPro" id="IPR013762">
    <property type="entry name" value="Integrase-like_cat_sf"/>
</dbReference>
<sequence length="433" mass="50023">MGLTTLAEFKKLTHNPKNKDFTRIALDDNGKRFFIYIYYTGKRIFYYRTRRGQWVRLGEFTQLFSLAQARARADLLYAQDALSPIDKKELTAKQTRQTYTLRNCYDEFFTQAYKLSGEIGSAEYERAQRRRKNANRHIQKWILQPLGDKLLSELNEQDLINAFTNTKNPPCADTMRKNLSTLSNILAPAERKGIISDCSFIDKARQKLNKILESNSHEPRERATLLDDKNRLDEQKTSELIKCVMGGKMSLHAKLLFAFMMINPQRQNELRHLRASDLTRDKTAIKYHAHNNKTSAQALIPLSPQGRRIIELALKISGGKYIFSINNTPISDNTLNKFIKENGLNFTMHSIRATFATSIQASDELGENSIYRKKLADIIMLHITQSAVDKAYFLEQAKQSELLRVLEFWANKIENLGLDIDYLEQQVKDLLNE</sequence>
<dbReference type="SUPFAM" id="SSF56349">
    <property type="entry name" value="DNA breaking-rejoining enzymes"/>
    <property type="match status" value="1"/>
</dbReference>
<comment type="similarity">
    <text evidence="1">Belongs to the 'phage' integrase family.</text>
</comment>
<dbReference type="InterPro" id="IPR050808">
    <property type="entry name" value="Phage_Integrase"/>
</dbReference>
<protein>
    <submittedName>
        <fullName evidence="6">Site-specific tyrosine recombinase, phage integrase family (INT_P4_C domain)</fullName>
    </submittedName>
</protein>
<keyword evidence="2" id="KW-0229">DNA integration</keyword>
<evidence type="ECO:0000313" key="6">
    <source>
        <dbReference type="EMBL" id="QLI05667.1"/>
    </source>
</evidence>
<evidence type="ECO:0000256" key="3">
    <source>
        <dbReference type="ARBA" id="ARBA00023125"/>
    </source>
</evidence>
<dbReference type="Pfam" id="PF00589">
    <property type="entry name" value="Phage_integrase"/>
    <property type="match status" value="1"/>
</dbReference>
<evidence type="ECO:0000256" key="4">
    <source>
        <dbReference type="ARBA" id="ARBA00023172"/>
    </source>
</evidence>
<evidence type="ECO:0000256" key="1">
    <source>
        <dbReference type="ARBA" id="ARBA00008857"/>
    </source>
</evidence>
<proteinExistence type="inferred from homology"/>
<dbReference type="Gene3D" id="1.10.150.130">
    <property type="match status" value="1"/>
</dbReference>
<evidence type="ECO:0000256" key="2">
    <source>
        <dbReference type="ARBA" id="ARBA00022908"/>
    </source>
</evidence>
<keyword evidence="3" id="KW-0238">DNA-binding</keyword>
<dbReference type="Proteomes" id="UP000509414">
    <property type="component" value="Chromosome"/>
</dbReference>
<evidence type="ECO:0000313" key="7">
    <source>
        <dbReference type="Proteomes" id="UP000509414"/>
    </source>
</evidence>
<name>A0A7H9CHS2_9BACT</name>